<sequence length="91" mass="10078">MRRVPVLKRLRYYLGQMPPENPAPNKKLNAVSKAAMEGVTKELGEAGLEGAIEAAQESILVNHLQALRRRVLLRSVVPSLWHYAPPPAGQQ</sequence>
<gene>
    <name evidence="1" type="ORF">C2E20_8328</name>
</gene>
<comment type="caution">
    <text evidence="1">The sequence shown here is derived from an EMBL/GenBank/DDBJ whole genome shotgun (WGS) entry which is preliminary data.</text>
</comment>
<dbReference type="AlphaFoldDB" id="A0A2P6V1U3"/>
<accession>A0A2P6V1U3</accession>
<reference evidence="1 2" key="1">
    <citation type="journal article" date="2018" name="Plant J.">
        <title>Genome sequences of Chlorella sorokiniana UTEX 1602 and Micractinium conductrix SAG 241.80: implications to maltose excretion by a green alga.</title>
        <authorList>
            <person name="Arriola M.B."/>
            <person name="Velmurugan N."/>
            <person name="Zhang Y."/>
            <person name="Plunkett M.H."/>
            <person name="Hondzo H."/>
            <person name="Barney B.M."/>
        </authorList>
    </citation>
    <scope>NUCLEOTIDE SEQUENCE [LARGE SCALE GENOMIC DNA]</scope>
    <source>
        <strain evidence="1 2">SAG 241.80</strain>
    </source>
</reference>
<evidence type="ECO:0000313" key="2">
    <source>
        <dbReference type="Proteomes" id="UP000239649"/>
    </source>
</evidence>
<name>A0A2P6V1U3_9CHLO</name>
<protein>
    <submittedName>
        <fullName evidence="1">VPS9-ankyrin repeat-containing</fullName>
    </submittedName>
</protein>
<keyword evidence="2" id="KW-1185">Reference proteome</keyword>
<dbReference type="Proteomes" id="UP000239649">
    <property type="component" value="Unassembled WGS sequence"/>
</dbReference>
<proteinExistence type="predicted"/>
<evidence type="ECO:0000313" key="1">
    <source>
        <dbReference type="EMBL" id="PSC68014.1"/>
    </source>
</evidence>
<dbReference type="OrthoDB" id="505944at2759"/>
<dbReference type="EMBL" id="LHPF02000043">
    <property type="protein sequence ID" value="PSC68014.1"/>
    <property type="molecule type" value="Genomic_DNA"/>
</dbReference>
<organism evidence="1 2">
    <name type="scientific">Micractinium conductrix</name>
    <dbReference type="NCBI Taxonomy" id="554055"/>
    <lineage>
        <taxon>Eukaryota</taxon>
        <taxon>Viridiplantae</taxon>
        <taxon>Chlorophyta</taxon>
        <taxon>core chlorophytes</taxon>
        <taxon>Trebouxiophyceae</taxon>
        <taxon>Chlorellales</taxon>
        <taxon>Chlorellaceae</taxon>
        <taxon>Chlorella clade</taxon>
        <taxon>Micractinium</taxon>
    </lineage>
</organism>